<dbReference type="GeneID" id="66300904"/>
<feature type="transmembrane region" description="Helical" evidence="1">
    <location>
        <begin position="119"/>
        <end position="136"/>
    </location>
</feature>
<dbReference type="EMBL" id="LT799839">
    <property type="protein sequence ID" value="SLK13788.1"/>
    <property type="molecule type" value="Genomic_DNA"/>
</dbReference>
<dbReference type="InterPro" id="IPR052710">
    <property type="entry name" value="CAAX_protease"/>
</dbReference>
<feature type="transmembrane region" description="Helical" evidence="1">
    <location>
        <begin position="20"/>
        <end position="38"/>
    </location>
</feature>
<proteinExistence type="predicted"/>
<keyword evidence="4" id="KW-1185">Reference proteome</keyword>
<keyword evidence="1" id="KW-1133">Transmembrane helix</keyword>
<gene>
    <name evidence="3" type="ORF">CCH01_05420</name>
</gene>
<dbReference type="STRING" id="1351755.CCH01_05420"/>
<feature type="transmembrane region" description="Helical" evidence="1">
    <location>
        <begin position="44"/>
        <end position="61"/>
    </location>
</feature>
<feature type="transmembrane region" description="Helical" evidence="1">
    <location>
        <begin position="173"/>
        <end position="193"/>
    </location>
</feature>
<feature type="transmembrane region" description="Helical" evidence="1">
    <location>
        <begin position="222"/>
        <end position="241"/>
    </location>
</feature>
<dbReference type="RefSeq" id="WP_161493081.1">
    <property type="nucleotide sequence ID" value="NZ_CBML010000006.1"/>
</dbReference>
<evidence type="ECO:0000259" key="2">
    <source>
        <dbReference type="Pfam" id="PF02517"/>
    </source>
</evidence>
<keyword evidence="1" id="KW-0472">Membrane</keyword>
<feature type="transmembrane region" description="Helical" evidence="1">
    <location>
        <begin position="200"/>
        <end position="216"/>
    </location>
</feature>
<evidence type="ECO:0000313" key="4">
    <source>
        <dbReference type="Proteomes" id="UP000190476"/>
    </source>
</evidence>
<sequence length="245" mass="28147">MNIHLCFKSIFKCTTNLLKYFFIFFASLIFSIALQEKLAFNDDIGFSLALLISTFFFLLALKIEKKKPIEFLRLRKVNFKLLPSLIFLSVIILLFEIGLGNLLHEIFTSPISDDMDLCFFSVLHILILAPICEEIFFRGIIFAKLKNIMPLSLAIFIQAFLFGFLHGGLSGHIIQALIITISGIVLGLVYHYTENLSMSISFHFINNFIVMILNILDFDINPIFCILISILLLIIYIKWITSIKY</sequence>
<accession>A0A1U6J0J3</accession>
<dbReference type="GO" id="GO:0080120">
    <property type="term" value="P:CAAX-box protein maturation"/>
    <property type="evidence" value="ECO:0007669"/>
    <property type="project" value="UniProtKB-ARBA"/>
</dbReference>
<feature type="transmembrane region" description="Helical" evidence="1">
    <location>
        <begin position="148"/>
        <end position="167"/>
    </location>
</feature>
<evidence type="ECO:0000256" key="1">
    <source>
        <dbReference type="SAM" id="Phobius"/>
    </source>
</evidence>
<dbReference type="GO" id="GO:0004175">
    <property type="term" value="F:endopeptidase activity"/>
    <property type="evidence" value="ECO:0007669"/>
    <property type="project" value="UniProtKB-ARBA"/>
</dbReference>
<feature type="transmembrane region" description="Helical" evidence="1">
    <location>
        <begin position="81"/>
        <end position="99"/>
    </location>
</feature>
<reference evidence="4" key="1">
    <citation type="submission" date="2017-03" db="EMBL/GenBank/DDBJ databases">
        <authorList>
            <person name="Falquet L."/>
            <person name="Falquet L."/>
        </authorList>
    </citation>
    <scope>NUCLEOTIDE SEQUENCE [LARGE SCALE GENOMIC DNA]</scope>
</reference>
<dbReference type="PANTHER" id="PTHR36435:SF1">
    <property type="entry name" value="CAAX AMINO TERMINAL PROTEASE FAMILY PROTEIN"/>
    <property type="match status" value="1"/>
</dbReference>
<dbReference type="Proteomes" id="UP000190476">
    <property type="component" value="Chromosome I"/>
</dbReference>
<dbReference type="InterPro" id="IPR003675">
    <property type="entry name" value="Rce1/LyrA-like_dom"/>
</dbReference>
<dbReference type="AlphaFoldDB" id="A0A1U6J0J3"/>
<feature type="domain" description="CAAX prenyl protease 2/Lysostaphin resistance protein A-like" evidence="2">
    <location>
        <begin position="119"/>
        <end position="209"/>
    </location>
</feature>
<keyword evidence="1" id="KW-0812">Transmembrane</keyword>
<protein>
    <recommendedName>
        <fullName evidence="2">CAAX prenyl protease 2/Lysostaphin resistance protein A-like domain-containing protein</fullName>
    </recommendedName>
</protein>
<name>A0A1U6J0J3_9CLOT</name>
<organism evidence="3 4">
    <name type="scientific">Clostridium chauvoei JF4335</name>
    <dbReference type="NCBI Taxonomy" id="1351755"/>
    <lineage>
        <taxon>Bacteria</taxon>
        <taxon>Bacillati</taxon>
        <taxon>Bacillota</taxon>
        <taxon>Clostridia</taxon>
        <taxon>Eubacteriales</taxon>
        <taxon>Clostridiaceae</taxon>
        <taxon>Clostridium</taxon>
    </lineage>
</organism>
<evidence type="ECO:0000313" key="3">
    <source>
        <dbReference type="EMBL" id="SLK13788.1"/>
    </source>
</evidence>
<dbReference type="Pfam" id="PF02517">
    <property type="entry name" value="Rce1-like"/>
    <property type="match status" value="1"/>
</dbReference>
<dbReference type="PANTHER" id="PTHR36435">
    <property type="entry name" value="SLR1288 PROTEIN"/>
    <property type="match status" value="1"/>
</dbReference>